<reference evidence="1" key="1">
    <citation type="submission" date="2020-05" db="UniProtKB">
        <authorList>
            <consortium name="EnsemblMetazoa"/>
        </authorList>
    </citation>
    <scope>IDENTIFICATION</scope>
    <source>
        <strain evidence="1">TTRI</strain>
    </source>
</reference>
<dbReference type="Proteomes" id="UP000078200">
    <property type="component" value="Unassembled WGS sequence"/>
</dbReference>
<name>A0A1A9VH44_GLOAU</name>
<organism evidence="1 2">
    <name type="scientific">Glossina austeni</name>
    <name type="common">Savannah tsetse fly</name>
    <dbReference type="NCBI Taxonomy" id="7395"/>
    <lineage>
        <taxon>Eukaryota</taxon>
        <taxon>Metazoa</taxon>
        <taxon>Ecdysozoa</taxon>
        <taxon>Arthropoda</taxon>
        <taxon>Hexapoda</taxon>
        <taxon>Insecta</taxon>
        <taxon>Pterygota</taxon>
        <taxon>Neoptera</taxon>
        <taxon>Endopterygota</taxon>
        <taxon>Diptera</taxon>
        <taxon>Brachycera</taxon>
        <taxon>Muscomorpha</taxon>
        <taxon>Hippoboscoidea</taxon>
        <taxon>Glossinidae</taxon>
        <taxon>Glossina</taxon>
    </lineage>
</organism>
<dbReference type="EnsemblMetazoa" id="GAUT037030-RA">
    <property type="protein sequence ID" value="GAUT037030-PA"/>
    <property type="gene ID" value="GAUT037030"/>
</dbReference>
<dbReference type="AlphaFoldDB" id="A0A1A9VH44"/>
<evidence type="ECO:0000313" key="1">
    <source>
        <dbReference type="EnsemblMetazoa" id="GAUT037030-PA"/>
    </source>
</evidence>
<dbReference type="STRING" id="7395.A0A1A9VH44"/>
<sequence>MPLACYLMADDLQNYKLQLQHVLVETALLADSENEGLLRLKRDLEEVIELTRDLIKTQLEEQRKSAYVEPSASKATCDEIEAAVFEAEKLITPGKTWNIGGKCQAKWAEQWLMWCCWHRLLGLPIGPTDLAAMQYGAQFRHSGEGFIGANFLFPTDESFLDCYF</sequence>
<evidence type="ECO:0000313" key="2">
    <source>
        <dbReference type="Proteomes" id="UP000078200"/>
    </source>
</evidence>
<proteinExistence type="predicted"/>
<protein>
    <submittedName>
        <fullName evidence="1">Uncharacterized protein</fullName>
    </submittedName>
</protein>
<dbReference type="VEuPathDB" id="VectorBase:GAUT037030"/>
<accession>A0A1A9VH44</accession>
<keyword evidence="2" id="KW-1185">Reference proteome</keyword>